<evidence type="ECO:0000313" key="2">
    <source>
        <dbReference type="EMBL" id="KAL0578221.1"/>
    </source>
</evidence>
<dbReference type="Proteomes" id="UP001465976">
    <property type="component" value="Unassembled WGS sequence"/>
</dbReference>
<evidence type="ECO:0000313" key="3">
    <source>
        <dbReference type="Proteomes" id="UP001465976"/>
    </source>
</evidence>
<organism evidence="2 3">
    <name type="scientific">Marasmius crinis-equi</name>
    <dbReference type="NCBI Taxonomy" id="585013"/>
    <lineage>
        <taxon>Eukaryota</taxon>
        <taxon>Fungi</taxon>
        <taxon>Dikarya</taxon>
        <taxon>Basidiomycota</taxon>
        <taxon>Agaricomycotina</taxon>
        <taxon>Agaricomycetes</taxon>
        <taxon>Agaricomycetidae</taxon>
        <taxon>Agaricales</taxon>
        <taxon>Marasmiineae</taxon>
        <taxon>Marasmiaceae</taxon>
        <taxon>Marasmius</taxon>
    </lineage>
</organism>
<evidence type="ECO:0000256" key="1">
    <source>
        <dbReference type="SAM" id="SignalP"/>
    </source>
</evidence>
<keyword evidence="1" id="KW-0732">Signal</keyword>
<proteinExistence type="predicted"/>
<keyword evidence="3" id="KW-1185">Reference proteome</keyword>
<reference evidence="2 3" key="1">
    <citation type="submission" date="2024-02" db="EMBL/GenBank/DDBJ databases">
        <title>A draft genome for the cacao thread blight pathogen Marasmius crinis-equi.</title>
        <authorList>
            <person name="Cohen S.P."/>
            <person name="Baruah I.K."/>
            <person name="Amoako-Attah I."/>
            <person name="Bukari Y."/>
            <person name="Meinhardt L.W."/>
            <person name="Bailey B.A."/>
        </authorList>
    </citation>
    <scope>NUCLEOTIDE SEQUENCE [LARGE SCALE GENOMIC DNA]</scope>
    <source>
        <strain evidence="2 3">GH-76</strain>
    </source>
</reference>
<feature type="signal peptide" evidence="1">
    <location>
        <begin position="1"/>
        <end position="19"/>
    </location>
</feature>
<comment type="caution">
    <text evidence="2">The sequence shown here is derived from an EMBL/GenBank/DDBJ whole genome shotgun (WGS) entry which is preliminary data.</text>
</comment>
<feature type="chain" id="PRO_5045280464" evidence="1">
    <location>
        <begin position="20"/>
        <end position="64"/>
    </location>
</feature>
<sequence>MFKLVSSALLLFLAVGALAAPQKNDPPGLGEQCETIITTIPCAPGLKCCILAADDGRCFHECPA</sequence>
<dbReference type="EMBL" id="JBAHYK010000112">
    <property type="protein sequence ID" value="KAL0578221.1"/>
    <property type="molecule type" value="Genomic_DNA"/>
</dbReference>
<accession>A0ABR3FRY3</accession>
<gene>
    <name evidence="2" type="ORF">V5O48_003758</name>
</gene>
<name>A0ABR3FRY3_9AGAR</name>
<protein>
    <submittedName>
        <fullName evidence="2">Uncharacterized protein</fullName>
    </submittedName>
</protein>